<dbReference type="EMBL" id="VOIH02000009">
    <property type="protein sequence ID" value="KAF3436795.1"/>
    <property type="molecule type" value="Genomic_DNA"/>
</dbReference>
<dbReference type="Proteomes" id="UP000796880">
    <property type="component" value="Unassembled WGS sequence"/>
</dbReference>
<reference evidence="1" key="1">
    <citation type="submission" date="2020-03" db="EMBL/GenBank/DDBJ databases">
        <title>A high-quality chromosome-level genome assembly of a woody plant with both climbing and erect habits, Rhamnella rubrinervis.</title>
        <authorList>
            <person name="Lu Z."/>
            <person name="Yang Y."/>
            <person name="Zhu X."/>
            <person name="Sun Y."/>
        </authorList>
    </citation>
    <scope>NUCLEOTIDE SEQUENCE</scope>
    <source>
        <strain evidence="1">BYM</strain>
        <tissue evidence="1">Leaf</tissue>
    </source>
</reference>
<proteinExistence type="predicted"/>
<evidence type="ECO:0000313" key="2">
    <source>
        <dbReference type="Proteomes" id="UP000796880"/>
    </source>
</evidence>
<sequence length="137" mass="15480">MLHHHCLSLDHGLIADFPSRRSLPRHIMCPACHCKHSNPAKKSTTLPPSFVGFHKFFTKGLVTRMDIKLHTCLISDPTLCILSLTRDCGLDDDPPLLCLGMPRIPPLAIQAKYTEAYGFARLEPQSRKVRWNALLLR</sequence>
<protein>
    <submittedName>
        <fullName evidence="1">Uncharacterized protein</fullName>
    </submittedName>
</protein>
<evidence type="ECO:0000313" key="1">
    <source>
        <dbReference type="EMBL" id="KAF3436795.1"/>
    </source>
</evidence>
<gene>
    <name evidence="1" type="ORF">FNV43_RR19548</name>
</gene>
<comment type="caution">
    <text evidence="1">The sequence shown here is derived from an EMBL/GenBank/DDBJ whole genome shotgun (WGS) entry which is preliminary data.</text>
</comment>
<organism evidence="1 2">
    <name type="scientific">Rhamnella rubrinervis</name>
    <dbReference type="NCBI Taxonomy" id="2594499"/>
    <lineage>
        <taxon>Eukaryota</taxon>
        <taxon>Viridiplantae</taxon>
        <taxon>Streptophyta</taxon>
        <taxon>Embryophyta</taxon>
        <taxon>Tracheophyta</taxon>
        <taxon>Spermatophyta</taxon>
        <taxon>Magnoliopsida</taxon>
        <taxon>eudicotyledons</taxon>
        <taxon>Gunneridae</taxon>
        <taxon>Pentapetalae</taxon>
        <taxon>rosids</taxon>
        <taxon>fabids</taxon>
        <taxon>Rosales</taxon>
        <taxon>Rhamnaceae</taxon>
        <taxon>rhamnoid group</taxon>
        <taxon>Rhamneae</taxon>
        <taxon>Rhamnella</taxon>
    </lineage>
</organism>
<accession>A0A8K0GWC6</accession>
<name>A0A8K0GWC6_9ROSA</name>
<keyword evidence="2" id="KW-1185">Reference proteome</keyword>
<dbReference type="AlphaFoldDB" id="A0A8K0GWC6"/>